<organism evidence="1 2">
    <name type="scientific">Candidatus Muproteobacteria bacterium RBG_19FT_COMBO_61_10</name>
    <dbReference type="NCBI Taxonomy" id="1817761"/>
    <lineage>
        <taxon>Bacteria</taxon>
        <taxon>Pseudomonadati</taxon>
        <taxon>Pseudomonadota</taxon>
        <taxon>Candidatus Muproteobacteria</taxon>
    </lineage>
</organism>
<proteinExistence type="predicted"/>
<accession>A0A1F6UNS8</accession>
<reference evidence="1 2" key="1">
    <citation type="journal article" date="2016" name="Nat. Commun.">
        <title>Thousands of microbial genomes shed light on interconnected biogeochemical processes in an aquifer system.</title>
        <authorList>
            <person name="Anantharaman K."/>
            <person name="Brown C.T."/>
            <person name="Hug L.A."/>
            <person name="Sharon I."/>
            <person name="Castelle C.J."/>
            <person name="Probst A.J."/>
            <person name="Thomas B.C."/>
            <person name="Singh A."/>
            <person name="Wilkins M.J."/>
            <person name="Karaoz U."/>
            <person name="Brodie E.L."/>
            <person name="Williams K.H."/>
            <person name="Hubbard S.S."/>
            <person name="Banfield J.F."/>
        </authorList>
    </citation>
    <scope>NUCLEOTIDE SEQUENCE [LARGE SCALE GENOMIC DNA]</scope>
</reference>
<gene>
    <name evidence="1" type="ORF">A2V58_04655</name>
</gene>
<sequence>MSQIPDFTETELWTLRTALTERYGTAVDVQLADGEVRLNPESSTLSICPVAYWAMGGANFVIFKVGESEYRSQFYYRARDQYATGRDYYDNLGECVTILLQVQADHERKQNLKADKS</sequence>
<protein>
    <submittedName>
        <fullName evidence="1">Uncharacterized protein</fullName>
    </submittedName>
</protein>
<evidence type="ECO:0000313" key="1">
    <source>
        <dbReference type="EMBL" id="OGI58902.1"/>
    </source>
</evidence>
<dbReference type="EMBL" id="MFSV01000033">
    <property type="protein sequence ID" value="OGI58902.1"/>
    <property type="molecule type" value="Genomic_DNA"/>
</dbReference>
<dbReference type="AlphaFoldDB" id="A0A1F6UNS8"/>
<dbReference type="Proteomes" id="UP000177950">
    <property type="component" value="Unassembled WGS sequence"/>
</dbReference>
<name>A0A1F6UNS8_9PROT</name>
<comment type="caution">
    <text evidence="1">The sequence shown here is derived from an EMBL/GenBank/DDBJ whole genome shotgun (WGS) entry which is preliminary data.</text>
</comment>
<evidence type="ECO:0000313" key="2">
    <source>
        <dbReference type="Proteomes" id="UP000177950"/>
    </source>
</evidence>